<proteinExistence type="predicted"/>
<gene>
    <name evidence="1" type="ORF">T10_12019</name>
</gene>
<evidence type="ECO:0000313" key="2">
    <source>
        <dbReference type="Proteomes" id="UP000054843"/>
    </source>
</evidence>
<dbReference type="EMBL" id="JYDO01000070">
    <property type="protein sequence ID" value="KRZ72993.1"/>
    <property type="molecule type" value="Genomic_DNA"/>
</dbReference>
<name>A0A0V1MME6_9BILA</name>
<organism evidence="1 2">
    <name type="scientific">Trichinella papuae</name>
    <dbReference type="NCBI Taxonomy" id="268474"/>
    <lineage>
        <taxon>Eukaryota</taxon>
        <taxon>Metazoa</taxon>
        <taxon>Ecdysozoa</taxon>
        <taxon>Nematoda</taxon>
        <taxon>Enoplea</taxon>
        <taxon>Dorylaimia</taxon>
        <taxon>Trichinellida</taxon>
        <taxon>Trichinellidae</taxon>
        <taxon>Trichinella</taxon>
    </lineage>
</organism>
<accession>A0A0V1MME6</accession>
<sequence length="137" mass="14990">MFSLACFGKREPAQEMANWPGQGDRHSSALFVTKQQPLPTNIQAVTAWIVLLNVVLLPPLVYSRVAESKKYAGSMLAISSFKEILKPTTQPLVAFGQKRIAQAPLVTDVELWNVISASGLAMFRVQIDCSSLLAKDS</sequence>
<reference evidence="1 2" key="1">
    <citation type="submission" date="2015-01" db="EMBL/GenBank/DDBJ databases">
        <title>Evolution of Trichinella species and genotypes.</title>
        <authorList>
            <person name="Korhonen P.K."/>
            <person name="Edoardo P."/>
            <person name="Giuseppe L.R."/>
            <person name="Gasser R.B."/>
        </authorList>
    </citation>
    <scope>NUCLEOTIDE SEQUENCE [LARGE SCALE GENOMIC DNA]</scope>
    <source>
        <strain evidence="1">ISS1980</strain>
    </source>
</reference>
<dbReference type="Proteomes" id="UP000054843">
    <property type="component" value="Unassembled WGS sequence"/>
</dbReference>
<comment type="caution">
    <text evidence="1">The sequence shown here is derived from an EMBL/GenBank/DDBJ whole genome shotgun (WGS) entry which is preliminary data.</text>
</comment>
<evidence type="ECO:0000313" key="1">
    <source>
        <dbReference type="EMBL" id="KRZ72993.1"/>
    </source>
</evidence>
<dbReference type="AlphaFoldDB" id="A0A0V1MME6"/>
<protein>
    <submittedName>
        <fullName evidence="1">Uncharacterized protein</fullName>
    </submittedName>
</protein>
<keyword evidence="2" id="KW-1185">Reference proteome</keyword>